<dbReference type="InterPro" id="IPR045340">
    <property type="entry name" value="DUF6533"/>
</dbReference>
<feature type="transmembrane region" description="Helical" evidence="1">
    <location>
        <begin position="93"/>
        <end position="114"/>
    </location>
</feature>
<dbReference type="Pfam" id="PF20151">
    <property type="entry name" value="DUF6533"/>
    <property type="match status" value="1"/>
</dbReference>
<protein>
    <recommendedName>
        <fullName evidence="2">DUF6533 domain-containing protein</fullName>
    </recommendedName>
</protein>
<evidence type="ECO:0000259" key="2">
    <source>
        <dbReference type="Pfam" id="PF20151"/>
    </source>
</evidence>
<dbReference type="GeneID" id="66071287"/>
<keyword evidence="1" id="KW-1133">Transmembrane helix</keyword>
<reference evidence="3" key="1">
    <citation type="journal article" date="2021" name="Genome Biol. Evol.">
        <title>The assembled and annotated genome of the fairy-ring fungus Marasmius oreades.</title>
        <authorList>
            <person name="Hiltunen M."/>
            <person name="Ament-Velasquez S.L."/>
            <person name="Johannesson H."/>
        </authorList>
    </citation>
    <scope>NUCLEOTIDE SEQUENCE</scope>
    <source>
        <strain evidence="3">03SP1</strain>
    </source>
</reference>
<feature type="transmembrane region" description="Helical" evidence="1">
    <location>
        <begin position="174"/>
        <end position="194"/>
    </location>
</feature>
<dbReference type="Proteomes" id="UP001049176">
    <property type="component" value="Chromosome 10"/>
</dbReference>
<evidence type="ECO:0000313" key="4">
    <source>
        <dbReference type="Proteomes" id="UP001049176"/>
    </source>
</evidence>
<gene>
    <name evidence="3" type="ORF">E1B28_002211</name>
</gene>
<comment type="caution">
    <text evidence="3">The sequence shown here is derived from an EMBL/GenBank/DDBJ whole genome shotgun (WGS) entry which is preliminary data.</text>
</comment>
<proteinExistence type="predicted"/>
<keyword evidence="1" id="KW-0812">Transmembrane</keyword>
<keyword evidence="1" id="KW-0472">Membrane</keyword>
<keyword evidence="4" id="KW-1185">Reference proteome</keyword>
<dbReference type="KEGG" id="more:E1B28_002211"/>
<dbReference type="EMBL" id="CM032190">
    <property type="protein sequence ID" value="KAG7086240.1"/>
    <property type="molecule type" value="Genomic_DNA"/>
</dbReference>
<feature type="transmembrane region" description="Helical" evidence="1">
    <location>
        <begin position="56"/>
        <end position="81"/>
    </location>
</feature>
<dbReference type="AlphaFoldDB" id="A0A9P7ULA7"/>
<evidence type="ECO:0000256" key="1">
    <source>
        <dbReference type="SAM" id="Phobius"/>
    </source>
</evidence>
<accession>A0A9P7ULA7</accession>
<organism evidence="3 4">
    <name type="scientific">Marasmius oreades</name>
    <name type="common">fairy-ring Marasmius</name>
    <dbReference type="NCBI Taxonomy" id="181124"/>
    <lineage>
        <taxon>Eukaryota</taxon>
        <taxon>Fungi</taxon>
        <taxon>Dikarya</taxon>
        <taxon>Basidiomycota</taxon>
        <taxon>Agaricomycotina</taxon>
        <taxon>Agaricomycetes</taxon>
        <taxon>Agaricomycetidae</taxon>
        <taxon>Agaricales</taxon>
        <taxon>Marasmiineae</taxon>
        <taxon>Marasmiaceae</taxon>
        <taxon>Marasmius</taxon>
    </lineage>
</organism>
<evidence type="ECO:0000313" key="3">
    <source>
        <dbReference type="EMBL" id="KAG7086240.1"/>
    </source>
</evidence>
<dbReference type="OrthoDB" id="2940333at2759"/>
<dbReference type="RefSeq" id="XP_043002711.1">
    <property type="nucleotide sequence ID" value="XM_043159112.1"/>
</dbReference>
<sequence>MITKVTVLDASTTLFVSSYYANVGAARSLPAMAGQFFEYLLTFHDEFRHVWCTKRALLGSIPFFTSRYCAMIASILVLLPSATSTKTDQAATVLRLVSIVSSEFVVAVRAWAIWARNRRILYGLAAFSVSTFTPAAVVIVIGIATRRDISTLPPEFGDIPDCRIMISDIKDAYIASYVLLIIFEAGLTSIKIALWRQEIPQGIRAPLIDTLWRDGEF</sequence>
<feature type="domain" description="DUF6533" evidence="2">
    <location>
        <begin position="36"/>
        <end position="72"/>
    </location>
</feature>
<name>A0A9P7ULA7_9AGAR</name>
<feature type="transmembrane region" description="Helical" evidence="1">
    <location>
        <begin position="121"/>
        <end position="144"/>
    </location>
</feature>